<gene>
    <name evidence="2" type="ORF">CYMTET_51466</name>
</gene>
<keyword evidence="3" id="KW-1185">Reference proteome</keyword>
<comment type="caution">
    <text evidence="2">The sequence shown here is derived from an EMBL/GenBank/DDBJ whole genome shotgun (WGS) entry which is preliminary data.</text>
</comment>
<feature type="region of interest" description="Disordered" evidence="1">
    <location>
        <begin position="1"/>
        <end position="44"/>
    </location>
</feature>
<evidence type="ECO:0000256" key="1">
    <source>
        <dbReference type="SAM" id="MobiDB-lite"/>
    </source>
</evidence>
<name>A0AAE0ETN5_9CHLO</name>
<accession>A0AAE0ETN5</accession>
<dbReference type="AlphaFoldDB" id="A0AAE0ETN5"/>
<proteinExistence type="predicted"/>
<protein>
    <submittedName>
        <fullName evidence="2">Uncharacterized protein</fullName>
    </submittedName>
</protein>
<organism evidence="2 3">
    <name type="scientific">Cymbomonas tetramitiformis</name>
    <dbReference type="NCBI Taxonomy" id="36881"/>
    <lineage>
        <taxon>Eukaryota</taxon>
        <taxon>Viridiplantae</taxon>
        <taxon>Chlorophyta</taxon>
        <taxon>Pyramimonadophyceae</taxon>
        <taxon>Pyramimonadales</taxon>
        <taxon>Pyramimonadaceae</taxon>
        <taxon>Cymbomonas</taxon>
    </lineage>
</organism>
<evidence type="ECO:0000313" key="2">
    <source>
        <dbReference type="EMBL" id="KAK3238525.1"/>
    </source>
</evidence>
<dbReference type="EMBL" id="LGRX02034184">
    <property type="protein sequence ID" value="KAK3238525.1"/>
    <property type="molecule type" value="Genomic_DNA"/>
</dbReference>
<dbReference type="Proteomes" id="UP001190700">
    <property type="component" value="Unassembled WGS sequence"/>
</dbReference>
<sequence>MRHELEVGAPQQPLEEADYEAEGDGDMLSASHQPQDGTAAVDPSDFAPEEWTLWLAAGRDPHRYHELTAGGVQ</sequence>
<evidence type="ECO:0000313" key="3">
    <source>
        <dbReference type="Proteomes" id="UP001190700"/>
    </source>
</evidence>
<feature type="compositionally biased region" description="Acidic residues" evidence="1">
    <location>
        <begin position="15"/>
        <end position="25"/>
    </location>
</feature>
<reference evidence="2 3" key="1">
    <citation type="journal article" date="2015" name="Genome Biol. Evol.">
        <title>Comparative Genomics of a Bacterivorous Green Alga Reveals Evolutionary Causalities and Consequences of Phago-Mixotrophic Mode of Nutrition.</title>
        <authorList>
            <person name="Burns J.A."/>
            <person name="Paasch A."/>
            <person name="Narechania A."/>
            <person name="Kim E."/>
        </authorList>
    </citation>
    <scope>NUCLEOTIDE SEQUENCE [LARGE SCALE GENOMIC DNA]</scope>
    <source>
        <strain evidence="2 3">PLY_AMNH</strain>
    </source>
</reference>